<sequence>MIIVTMVVILKDSEKASPYVFLSYIFIFITYLTLHVITQISFFTINLLLISSSLLYLPIMISVKKFSYLPMALKSKPHVYIFWQTMIVLVFKSICFVVDAFLLSWGNDLFLIIIITITTDIIITPLIIQSSYLACNKRNMDALLASFKPCNLVRMVFNVESSSSVEPSPKQLT</sequence>
<name>G0P2K2_CAEBE</name>
<feature type="transmembrane region" description="Helical" evidence="1">
    <location>
        <begin position="80"/>
        <end position="103"/>
    </location>
</feature>
<accession>G0P2K2</accession>
<dbReference type="AlphaFoldDB" id="G0P2K2"/>
<dbReference type="PANTHER" id="PTHR31720:SF3">
    <property type="entry name" value="SERPENTINE RECEPTOR, CLASS Z-RELATED"/>
    <property type="match status" value="1"/>
</dbReference>
<keyword evidence="1" id="KW-0472">Membrane</keyword>
<dbReference type="InParanoid" id="G0P2K2"/>
<protein>
    <recommendedName>
        <fullName evidence="4">Serpentine receptor class gamma</fullName>
    </recommendedName>
</protein>
<dbReference type="Proteomes" id="UP000008068">
    <property type="component" value="Unassembled WGS sequence"/>
</dbReference>
<dbReference type="PANTHER" id="PTHR31720">
    <property type="entry name" value="SERPENTINE RECEPTOR, CLASS Z-RELATED"/>
    <property type="match status" value="1"/>
</dbReference>
<dbReference type="Pfam" id="PF10325">
    <property type="entry name" value="7TM_GPCR_Srz"/>
    <property type="match status" value="1"/>
</dbReference>
<organism evidence="3">
    <name type="scientific">Caenorhabditis brenneri</name>
    <name type="common">Nematode worm</name>
    <dbReference type="NCBI Taxonomy" id="135651"/>
    <lineage>
        <taxon>Eukaryota</taxon>
        <taxon>Metazoa</taxon>
        <taxon>Ecdysozoa</taxon>
        <taxon>Nematoda</taxon>
        <taxon>Chromadorea</taxon>
        <taxon>Rhabditida</taxon>
        <taxon>Rhabditina</taxon>
        <taxon>Rhabditomorpha</taxon>
        <taxon>Rhabditoidea</taxon>
        <taxon>Rhabditidae</taxon>
        <taxon>Peloderinae</taxon>
        <taxon>Caenorhabditis</taxon>
    </lineage>
</organism>
<gene>
    <name evidence="2" type="ORF">CAEBREN_29342</name>
</gene>
<keyword evidence="1" id="KW-1133">Transmembrane helix</keyword>
<dbReference type="HOGENOM" id="CLU_056063_3_0_1"/>
<reference evidence="3" key="1">
    <citation type="submission" date="2011-07" db="EMBL/GenBank/DDBJ databases">
        <authorList>
            <consortium name="Caenorhabditis brenneri Sequencing and Analysis Consortium"/>
            <person name="Wilson R.K."/>
        </authorList>
    </citation>
    <scope>NUCLEOTIDE SEQUENCE [LARGE SCALE GENOMIC DNA]</scope>
    <source>
        <strain evidence="3">PB2801</strain>
    </source>
</reference>
<evidence type="ECO:0000313" key="2">
    <source>
        <dbReference type="EMBL" id="EGT43299.1"/>
    </source>
</evidence>
<dbReference type="InterPro" id="IPR018817">
    <property type="entry name" value="7TM_GPCR_serpentine_rcpt_Srz"/>
</dbReference>
<keyword evidence="1" id="KW-0812">Transmembrane</keyword>
<feature type="transmembrane region" description="Helical" evidence="1">
    <location>
        <begin position="109"/>
        <end position="128"/>
    </location>
</feature>
<evidence type="ECO:0008006" key="4">
    <source>
        <dbReference type="Google" id="ProtNLM"/>
    </source>
</evidence>
<keyword evidence="3" id="KW-1185">Reference proteome</keyword>
<dbReference type="OrthoDB" id="5909382at2759"/>
<evidence type="ECO:0000256" key="1">
    <source>
        <dbReference type="SAM" id="Phobius"/>
    </source>
</evidence>
<proteinExistence type="predicted"/>
<feature type="transmembrane region" description="Helical" evidence="1">
    <location>
        <begin position="40"/>
        <end position="59"/>
    </location>
</feature>
<dbReference type="EMBL" id="GL380027">
    <property type="protein sequence ID" value="EGT43299.1"/>
    <property type="molecule type" value="Genomic_DNA"/>
</dbReference>
<feature type="transmembrane region" description="Helical" evidence="1">
    <location>
        <begin position="16"/>
        <end position="34"/>
    </location>
</feature>
<evidence type="ECO:0000313" key="3">
    <source>
        <dbReference type="Proteomes" id="UP000008068"/>
    </source>
</evidence>